<organism evidence="6 7">
    <name type="scientific">Pseudoxanthobacter soli DSM 19599</name>
    <dbReference type="NCBI Taxonomy" id="1123029"/>
    <lineage>
        <taxon>Bacteria</taxon>
        <taxon>Pseudomonadati</taxon>
        <taxon>Pseudomonadota</taxon>
        <taxon>Alphaproteobacteria</taxon>
        <taxon>Hyphomicrobiales</taxon>
        <taxon>Segnochrobactraceae</taxon>
        <taxon>Pseudoxanthobacter</taxon>
    </lineage>
</organism>
<dbReference type="EMBL" id="FRXO01000014">
    <property type="protein sequence ID" value="SHO67455.1"/>
    <property type="molecule type" value="Genomic_DNA"/>
</dbReference>
<dbReference type="GO" id="GO:0046278">
    <property type="term" value="P:3,4-dihydroxybenzoate metabolic process"/>
    <property type="evidence" value="ECO:0007669"/>
    <property type="project" value="InterPro"/>
</dbReference>
<dbReference type="InterPro" id="IPR036388">
    <property type="entry name" value="WH-like_DNA-bd_sf"/>
</dbReference>
<dbReference type="SUPFAM" id="SSF46785">
    <property type="entry name" value="Winged helix' DNA-binding domain"/>
    <property type="match status" value="1"/>
</dbReference>
<evidence type="ECO:0000313" key="7">
    <source>
        <dbReference type="Proteomes" id="UP000186406"/>
    </source>
</evidence>
<dbReference type="PROSITE" id="PS51077">
    <property type="entry name" value="HTH_ICLR"/>
    <property type="match status" value="1"/>
</dbReference>
<dbReference type="PROSITE" id="PS51078">
    <property type="entry name" value="ICLR_ED"/>
    <property type="match status" value="1"/>
</dbReference>
<dbReference type="SUPFAM" id="SSF55781">
    <property type="entry name" value="GAF domain-like"/>
    <property type="match status" value="1"/>
</dbReference>
<evidence type="ECO:0000259" key="4">
    <source>
        <dbReference type="PROSITE" id="PS51077"/>
    </source>
</evidence>
<gene>
    <name evidence="6" type="ORF">SAMN02745172_04136</name>
</gene>
<dbReference type="GO" id="GO:0045893">
    <property type="term" value="P:positive regulation of DNA-templated transcription"/>
    <property type="evidence" value="ECO:0007669"/>
    <property type="project" value="InterPro"/>
</dbReference>
<accession>A0A1M7ZRE4</accession>
<sequence length="290" mass="31006">MVKRKDACEDEVAAEQTPAQALDRFAGDPDFMLSLARGLLVLRAFEREPVLSVSRAAALTGLPRAAARRCLYTLEQLGYIGGGDGEWRLRPMLLTLAQAYLTSTSFAEAAQPYLTRLRDTVGESCSIGVFDGDEVAYIARAETKRIISIALHVGSRVPAYCTSMGRVLLAQLDPAALDRYLAAAPFPARTPHTRVTAADLRAELATVAASGYALIDQEMEIGLRSIAVPIRDASGRVVAALNVGAAAAHLERDALVESVLPVLRDIAGELTELAVLAPGIVARDPAQRTR</sequence>
<reference evidence="6 7" key="1">
    <citation type="submission" date="2016-12" db="EMBL/GenBank/DDBJ databases">
        <authorList>
            <person name="Song W.-J."/>
            <person name="Kurnit D.M."/>
        </authorList>
    </citation>
    <scope>NUCLEOTIDE SEQUENCE [LARGE SCALE GENOMIC DNA]</scope>
    <source>
        <strain evidence="6 7">DSM 19599</strain>
    </source>
</reference>
<keyword evidence="7" id="KW-1185">Reference proteome</keyword>
<proteinExistence type="predicted"/>
<dbReference type="InterPro" id="IPR014757">
    <property type="entry name" value="Tscrpt_reg_IclR_C"/>
</dbReference>
<evidence type="ECO:0000256" key="3">
    <source>
        <dbReference type="ARBA" id="ARBA00023163"/>
    </source>
</evidence>
<dbReference type="Pfam" id="PF09339">
    <property type="entry name" value="HTH_IclR"/>
    <property type="match status" value="1"/>
</dbReference>
<dbReference type="Gene3D" id="3.30.450.40">
    <property type="match status" value="1"/>
</dbReference>
<dbReference type="Gene3D" id="1.10.10.10">
    <property type="entry name" value="Winged helix-like DNA-binding domain superfamily/Winged helix DNA-binding domain"/>
    <property type="match status" value="1"/>
</dbReference>
<dbReference type="PANTHER" id="PTHR30136">
    <property type="entry name" value="HELIX-TURN-HELIX TRANSCRIPTIONAL REGULATOR, ICLR FAMILY"/>
    <property type="match status" value="1"/>
</dbReference>
<dbReference type="AlphaFoldDB" id="A0A1M7ZRE4"/>
<evidence type="ECO:0000256" key="1">
    <source>
        <dbReference type="ARBA" id="ARBA00023015"/>
    </source>
</evidence>
<dbReference type="GO" id="GO:0003677">
    <property type="term" value="F:DNA binding"/>
    <property type="evidence" value="ECO:0007669"/>
    <property type="project" value="UniProtKB-KW"/>
</dbReference>
<evidence type="ECO:0000259" key="5">
    <source>
        <dbReference type="PROSITE" id="PS51078"/>
    </source>
</evidence>
<protein>
    <submittedName>
        <fullName evidence="6">Transcriptional regulator, IclR family</fullName>
    </submittedName>
</protein>
<dbReference type="InterPro" id="IPR036390">
    <property type="entry name" value="WH_DNA-bd_sf"/>
</dbReference>
<dbReference type="Proteomes" id="UP000186406">
    <property type="component" value="Unassembled WGS sequence"/>
</dbReference>
<dbReference type="InterPro" id="IPR029016">
    <property type="entry name" value="GAF-like_dom_sf"/>
</dbReference>
<dbReference type="GO" id="GO:0003700">
    <property type="term" value="F:DNA-binding transcription factor activity"/>
    <property type="evidence" value="ECO:0007669"/>
    <property type="project" value="TreeGrafter"/>
</dbReference>
<dbReference type="Pfam" id="PF01614">
    <property type="entry name" value="IclR_C"/>
    <property type="match status" value="1"/>
</dbReference>
<dbReference type="OrthoDB" id="9807558at2"/>
<feature type="domain" description="IclR-ED" evidence="5">
    <location>
        <begin position="92"/>
        <end position="276"/>
    </location>
</feature>
<dbReference type="RefSeq" id="WP_073632283.1">
    <property type="nucleotide sequence ID" value="NZ_FRXO01000014.1"/>
</dbReference>
<dbReference type="InterPro" id="IPR050707">
    <property type="entry name" value="HTH_MetabolicPath_Reg"/>
</dbReference>
<dbReference type="GO" id="GO:0045892">
    <property type="term" value="P:negative regulation of DNA-templated transcription"/>
    <property type="evidence" value="ECO:0007669"/>
    <property type="project" value="TreeGrafter"/>
</dbReference>
<evidence type="ECO:0000256" key="2">
    <source>
        <dbReference type="ARBA" id="ARBA00023125"/>
    </source>
</evidence>
<keyword evidence="2" id="KW-0238">DNA-binding</keyword>
<dbReference type="SMART" id="SM00346">
    <property type="entry name" value="HTH_ICLR"/>
    <property type="match status" value="1"/>
</dbReference>
<name>A0A1M7ZRE4_9HYPH</name>
<dbReference type="InterPro" id="IPR005471">
    <property type="entry name" value="Tscrpt_reg_IclR_N"/>
</dbReference>
<dbReference type="InterPro" id="IPR012794">
    <property type="entry name" value="PcaR_PcaU"/>
</dbReference>
<keyword evidence="3" id="KW-0804">Transcription</keyword>
<evidence type="ECO:0000313" key="6">
    <source>
        <dbReference type="EMBL" id="SHO67455.1"/>
    </source>
</evidence>
<dbReference type="PANTHER" id="PTHR30136:SF34">
    <property type="entry name" value="TRANSCRIPTIONAL REGULATOR"/>
    <property type="match status" value="1"/>
</dbReference>
<dbReference type="STRING" id="1123029.SAMN02745172_04136"/>
<dbReference type="NCBIfam" id="TIGR02431">
    <property type="entry name" value="pcaR_pcaU"/>
    <property type="match status" value="1"/>
</dbReference>
<keyword evidence="1" id="KW-0805">Transcription regulation</keyword>
<feature type="domain" description="HTH iclR-type" evidence="4">
    <location>
        <begin position="32"/>
        <end position="91"/>
    </location>
</feature>